<gene>
    <name evidence="18" type="ORF">M6B38_138415</name>
</gene>
<organism evidence="18 19">
    <name type="scientific">Iris pallida</name>
    <name type="common">Sweet iris</name>
    <dbReference type="NCBI Taxonomy" id="29817"/>
    <lineage>
        <taxon>Eukaryota</taxon>
        <taxon>Viridiplantae</taxon>
        <taxon>Streptophyta</taxon>
        <taxon>Embryophyta</taxon>
        <taxon>Tracheophyta</taxon>
        <taxon>Spermatophyta</taxon>
        <taxon>Magnoliopsida</taxon>
        <taxon>Liliopsida</taxon>
        <taxon>Asparagales</taxon>
        <taxon>Iridaceae</taxon>
        <taxon>Iridoideae</taxon>
        <taxon>Irideae</taxon>
        <taxon>Iris</taxon>
    </lineage>
</organism>
<keyword evidence="6 16" id="KW-0812">Transmembrane</keyword>
<evidence type="ECO:0000256" key="9">
    <source>
        <dbReference type="ARBA" id="ARBA00022786"/>
    </source>
</evidence>
<sequence length="392" mass="42914">MPFNAISSFLLYLESQSTTPPLTITAMASTHHRPLTSGDRTPIFLLLLFLLLVTFRCVRAQPAAPPPGRNPYFANSNFNPSLAIVIVVIVSAFFFLAFFSIYIRQRAGPVNSGDSNSVRGRGAAGARSRRQRGLGDEVLSSFPTLVYSQVKEHKIGKGALECAVCLGEFEDDETLRLLPKCDHVFHPDCIDVWLASHVTCPVCRSNLLPDATHKESLPVPVVADDSAAPPVVEHVVEIDGNQEEEYNDDDDHRQAQADLERIINMKRARSRARPVSIPRSYSAGHALVKPGDDLDRFTLRLPEGVREEIVASGVNLSRARSLAVPVGEGSSRMWFRRGNEGSSGRAGRTIQLGKSDRWPSVLMRTLSTRVPAWGRRGHPDGSSRGGEGSTKG</sequence>
<feature type="transmembrane region" description="Helical" evidence="16">
    <location>
        <begin position="43"/>
        <end position="62"/>
    </location>
</feature>
<dbReference type="GO" id="GO:0061630">
    <property type="term" value="F:ubiquitin protein ligase activity"/>
    <property type="evidence" value="ECO:0007669"/>
    <property type="project" value="UniProtKB-EC"/>
</dbReference>
<evidence type="ECO:0000256" key="8">
    <source>
        <dbReference type="ARBA" id="ARBA00022771"/>
    </source>
</evidence>
<keyword evidence="9" id="KW-0833">Ubl conjugation pathway</keyword>
<name>A0AAX6FET5_IRIPA</name>
<comment type="caution">
    <text evidence="18">The sequence shown here is derived from an EMBL/GenBank/DDBJ whole genome shotgun (WGS) entry which is preliminary data.</text>
</comment>
<keyword evidence="8 14" id="KW-0863">Zinc-finger</keyword>
<evidence type="ECO:0000256" key="1">
    <source>
        <dbReference type="ARBA" id="ARBA00000900"/>
    </source>
</evidence>
<keyword evidence="5" id="KW-0808">Transferase</keyword>
<dbReference type="EMBL" id="JANAVB010029617">
    <property type="protein sequence ID" value="KAJ6814819.1"/>
    <property type="molecule type" value="Genomic_DNA"/>
</dbReference>
<comment type="similarity">
    <text evidence="13">Belongs to the RING-type zinc finger family. ATL subfamily.</text>
</comment>
<evidence type="ECO:0000313" key="19">
    <source>
        <dbReference type="Proteomes" id="UP001140949"/>
    </source>
</evidence>
<dbReference type="CDD" id="cd16461">
    <property type="entry name" value="RING-H2_EL5-like"/>
    <property type="match status" value="1"/>
</dbReference>
<dbReference type="PROSITE" id="PS50089">
    <property type="entry name" value="ZF_RING_2"/>
    <property type="match status" value="1"/>
</dbReference>
<dbReference type="SUPFAM" id="SSF57850">
    <property type="entry name" value="RING/U-box"/>
    <property type="match status" value="1"/>
</dbReference>
<keyword evidence="10" id="KW-0862">Zinc</keyword>
<evidence type="ECO:0000313" key="18">
    <source>
        <dbReference type="EMBL" id="KAJ6814819.1"/>
    </source>
</evidence>
<feature type="transmembrane region" description="Helical" evidence="16">
    <location>
        <begin position="82"/>
        <end position="103"/>
    </location>
</feature>
<feature type="region of interest" description="Disordered" evidence="15">
    <location>
        <begin position="369"/>
        <end position="392"/>
    </location>
</feature>
<evidence type="ECO:0000256" key="3">
    <source>
        <dbReference type="ARBA" id="ARBA00004906"/>
    </source>
</evidence>
<dbReference type="PANTHER" id="PTHR14155:SF263">
    <property type="entry name" value="E3 UBIQUITIN-PROTEIN LIGASE ATL6"/>
    <property type="match status" value="1"/>
</dbReference>
<accession>A0AAX6FET5</accession>
<protein>
    <recommendedName>
        <fullName evidence="4">RING-type E3 ubiquitin transferase</fullName>
        <ecNumber evidence="4">2.3.2.27</ecNumber>
    </recommendedName>
</protein>
<evidence type="ECO:0000256" key="13">
    <source>
        <dbReference type="ARBA" id="ARBA00024209"/>
    </source>
</evidence>
<dbReference type="PANTHER" id="PTHR14155">
    <property type="entry name" value="RING FINGER DOMAIN-CONTAINING"/>
    <property type="match status" value="1"/>
</dbReference>
<dbReference type="InterPro" id="IPR001841">
    <property type="entry name" value="Znf_RING"/>
</dbReference>
<dbReference type="AlphaFoldDB" id="A0AAX6FET5"/>
<reference evidence="18" key="2">
    <citation type="submission" date="2023-04" db="EMBL/GenBank/DDBJ databases">
        <authorList>
            <person name="Bruccoleri R.E."/>
            <person name="Oakeley E.J."/>
            <person name="Faust A.-M."/>
            <person name="Dessus-Babus S."/>
            <person name="Altorfer M."/>
            <person name="Burckhardt D."/>
            <person name="Oertli M."/>
            <person name="Naumann U."/>
            <person name="Petersen F."/>
            <person name="Wong J."/>
        </authorList>
    </citation>
    <scope>NUCLEOTIDE SEQUENCE</scope>
    <source>
        <strain evidence="18">GSM-AAB239-AS_SAM_17_03QT</strain>
        <tissue evidence="18">Leaf</tissue>
    </source>
</reference>
<evidence type="ECO:0000256" key="14">
    <source>
        <dbReference type="PROSITE-ProRule" id="PRU00175"/>
    </source>
</evidence>
<dbReference type="EC" id="2.3.2.27" evidence="4"/>
<evidence type="ECO:0000256" key="2">
    <source>
        <dbReference type="ARBA" id="ARBA00004167"/>
    </source>
</evidence>
<evidence type="ECO:0000256" key="10">
    <source>
        <dbReference type="ARBA" id="ARBA00022833"/>
    </source>
</evidence>
<keyword evidence="19" id="KW-1185">Reference proteome</keyword>
<dbReference type="GO" id="GO:0008270">
    <property type="term" value="F:zinc ion binding"/>
    <property type="evidence" value="ECO:0007669"/>
    <property type="project" value="UniProtKB-KW"/>
</dbReference>
<dbReference type="Gene3D" id="3.30.40.10">
    <property type="entry name" value="Zinc/RING finger domain, C3HC4 (zinc finger)"/>
    <property type="match status" value="1"/>
</dbReference>
<proteinExistence type="inferred from homology"/>
<evidence type="ECO:0000256" key="5">
    <source>
        <dbReference type="ARBA" id="ARBA00022679"/>
    </source>
</evidence>
<evidence type="ECO:0000256" key="12">
    <source>
        <dbReference type="ARBA" id="ARBA00023136"/>
    </source>
</evidence>
<feature type="compositionally biased region" description="Gly residues" evidence="15">
    <location>
        <begin position="383"/>
        <end position="392"/>
    </location>
</feature>
<comment type="subcellular location">
    <subcellularLocation>
        <location evidence="2">Membrane</location>
        <topology evidence="2">Single-pass membrane protein</topology>
    </subcellularLocation>
</comment>
<dbReference type="InterPro" id="IPR053238">
    <property type="entry name" value="RING-H2_zinc_finger"/>
</dbReference>
<feature type="region of interest" description="Disordered" evidence="15">
    <location>
        <begin position="110"/>
        <end position="132"/>
    </location>
</feature>
<evidence type="ECO:0000256" key="4">
    <source>
        <dbReference type="ARBA" id="ARBA00012483"/>
    </source>
</evidence>
<dbReference type="Proteomes" id="UP001140949">
    <property type="component" value="Unassembled WGS sequence"/>
</dbReference>
<keyword evidence="12 16" id="KW-0472">Membrane</keyword>
<comment type="pathway">
    <text evidence="3">Protein modification; protein ubiquitination.</text>
</comment>
<evidence type="ECO:0000256" key="16">
    <source>
        <dbReference type="SAM" id="Phobius"/>
    </source>
</evidence>
<dbReference type="FunFam" id="3.30.40.10:FF:000187">
    <property type="entry name" value="E3 ubiquitin-protein ligase ATL6"/>
    <property type="match status" value="1"/>
</dbReference>
<keyword evidence="7" id="KW-0479">Metal-binding</keyword>
<comment type="catalytic activity">
    <reaction evidence="1">
        <text>S-ubiquitinyl-[E2 ubiquitin-conjugating enzyme]-L-cysteine + [acceptor protein]-L-lysine = [E2 ubiquitin-conjugating enzyme]-L-cysteine + N(6)-ubiquitinyl-[acceptor protein]-L-lysine.</text>
        <dbReference type="EC" id="2.3.2.27"/>
    </reaction>
</comment>
<feature type="domain" description="RING-type" evidence="17">
    <location>
        <begin position="162"/>
        <end position="204"/>
    </location>
</feature>
<evidence type="ECO:0000256" key="11">
    <source>
        <dbReference type="ARBA" id="ARBA00022989"/>
    </source>
</evidence>
<reference evidence="18" key="1">
    <citation type="journal article" date="2023" name="GigaByte">
        <title>Genome assembly of the bearded iris, Iris pallida Lam.</title>
        <authorList>
            <person name="Bruccoleri R.E."/>
            <person name="Oakeley E.J."/>
            <person name="Faust A.M.E."/>
            <person name="Altorfer M."/>
            <person name="Dessus-Babus S."/>
            <person name="Burckhardt D."/>
            <person name="Oertli M."/>
            <person name="Naumann U."/>
            <person name="Petersen F."/>
            <person name="Wong J."/>
        </authorList>
    </citation>
    <scope>NUCLEOTIDE SEQUENCE</scope>
    <source>
        <strain evidence="18">GSM-AAB239-AS_SAM_17_03QT</strain>
    </source>
</reference>
<dbReference type="GO" id="GO:0016020">
    <property type="term" value="C:membrane"/>
    <property type="evidence" value="ECO:0007669"/>
    <property type="project" value="UniProtKB-SubCell"/>
</dbReference>
<evidence type="ECO:0000256" key="15">
    <source>
        <dbReference type="SAM" id="MobiDB-lite"/>
    </source>
</evidence>
<evidence type="ECO:0000256" key="7">
    <source>
        <dbReference type="ARBA" id="ARBA00022723"/>
    </source>
</evidence>
<evidence type="ECO:0000259" key="17">
    <source>
        <dbReference type="PROSITE" id="PS50089"/>
    </source>
</evidence>
<dbReference type="InterPro" id="IPR013083">
    <property type="entry name" value="Znf_RING/FYVE/PHD"/>
</dbReference>
<dbReference type="Pfam" id="PF13639">
    <property type="entry name" value="zf-RING_2"/>
    <property type="match status" value="1"/>
</dbReference>
<keyword evidence="11 16" id="KW-1133">Transmembrane helix</keyword>
<evidence type="ECO:0000256" key="6">
    <source>
        <dbReference type="ARBA" id="ARBA00022692"/>
    </source>
</evidence>
<dbReference type="SMART" id="SM00184">
    <property type="entry name" value="RING"/>
    <property type="match status" value="1"/>
</dbReference>